<proteinExistence type="predicted"/>
<feature type="transmembrane region" description="Helical" evidence="1">
    <location>
        <begin position="42"/>
        <end position="60"/>
    </location>
</feature>
<keyword evidence="1" id="KW-0812">Transmembrane</keyword>
<dbReference type="EMBL" id="JAZKKV010000001">
    <property type="protein sequence ID" value="MEE9652776.1"/>
    <property type="molecule type" value="Genomic_DNA"/>
</dbReference>
<name>A0AB35X2Y8_9ENTR</name>
<dbReference type="RefSeq" id="WP_331387545.1">
    <property type="nucleotide sequence ID" value="NZ_JAZKKV010000001.1"/>
</dbReference>
<organism evidence="2 3">
    <name type="scientific">Kluyvera ascorbata</name>
    <dbReference type="NCBI Taxonomy" id="51288"/>
    <lineage>
        <taxon>Bacteria</taxon>
        <taxon>Pseudomonadati</taxon>
        <taxon>Pseudomonadota</taxon>
        <taxon>Gammaproteobacteria</taxon>
        <taxon>Enterobacterales</taxon>
        <taxon>Enterobacteriaceae</taxon>
        <taxon>Kluyvera</taxon>
    </lineage>
</organism>
<comment type="caution">
    <text evidence="2">The sequence shown here is derived from an EMBL/GenBank/DDBJ whole genome shotgun (WGS) entry which is preliminary data.</text>
</comment>
<accession>A0AB35X2Y8</accession>
<sequence length="75" mass="8617">MSIFEKLIAVMLNIICAVGATLVLCGLLLVSWFVFVSELVSRFYWGGGAFVVACLGYVIYRYAFQKIHKKWEDRY</sequence>
<feature type="transmembrane region" description="Helical" evidence="1">
    <location>
        <begin position="7"/>
        <end position="36"/>
    </location>
</feature>
<reference evidence="2 3" key="1">
    <citation type="submission" date="2023-10" db="EMBL/GenBank/DDBJ databases">
        <title>Wastewater isolates of ESBL- and carbapenemase-producing Gram-negative bacteria from New Zealand.</title>
        <authorList>
            <person name="Straub C."/>
            <person name="Weaver L."/>
            <person name="Cornelius A."/>
            <person name="Mcgill E."/>
            <person name="Dyet K."/>
            <person name="White L."/>
            <person name="Pattis I."/>
        </authorList>
    </citation>
    <scope>NUCLEOTIDE SEQUENCE [LARGE SCALE GENOMIC DNA]</scope>
    <source>
        <strain evidence="2 3">ESBL09</strain>
    </source>
</reference>
<evidence type="ECO:0000313" key="3">
    <source>
        <dbReference type="Proteomes" id="UP001331691"/>
    </source>
</evidence>
<dbReference type="Proteomes" id="UP001331691">
    <property type="component" value="Unassembled WGS sequence"/>
</dbReference>
<keyword evidence="3" id="KW-1185">Reference proteome</keyword>
<dbReference type="AlphaFoldDB" id="A0AB35X2Y8"/>
<evidence type="ECO:0000256" key="1">
    <source>
        <dbReference type="SAM" id="Phobius"/>
    </source>
</evidence>
<protein>
    <submittedName>
        <fullName evidence="2">Uncharacterized protein</fullName>
    </submittedName>
</protein>
<keyword evidence="1" id="KW-0472">Membrane</keyword>
<evidence type="ECO:0000313" key="2">
    <source>
        <dbReference type="EMBL" id="MEE9652776.1"/>
    </source>
</evidence>
<gene>
    <name evidence="2" type="ORF">V4836_01090</name>
</gene>
<keyword evidence="1" id="KW-1133">Transmembrane helix</keyword>